<feature type="region of interest" description="Disordered" evidence="1">
    <location>
        <begin position="231"/>
        <end position="293"/>
    </location>
</feature>
<keyword evidence="4" id="KW-1185">Reference proteome</keyword>
<feature type="compositionally biased region" description="Basic and acidic residues" evidence="1">
    <location>
        <begin position="770"/>
        <end position="781"/>
    </location>
</feature>
<dbReference type="InterPro" id="IPR036305">
    <property type="entry name" value="RGS_sf"/>
</dbReference>
<gene>
    <name evidence="3" type="ORF">FCC1311_010712</name>
</gene>
<evidence type="ECO:0000313" key="3">
    <source>
        <dbReference type="EMBL" id="GBG24853.1"/>
    </source>
</evidence>
<dbReference type="AlphaFoldDB" id="A0A2R5G8P5"/>
<dbReference type="OrthoDB" id="196547at2759"/>
<sequence>MGVNWSALGLRGGGGGARALEREQQLRANEVAAEDEQALFHPRKRRPSDVSMQTVLHEPLVSDAFRDFMHEKLSENLVSLWIDLYAYERISYESERKVRRAREIYAKYFANHAPLGSVCRDFLDAETLAGLRACLDVDPESDFVRQRDPRALGASFKLTYAKLVTFLKFEFMPQFLVSKHFGRLGASKDESFWAEMEASEAPTAETVLQHPWLLSYFSEFITSIPMRSELMRPSQPKSAKATNEARGLGAASTADSLSTSNRIIPRKGSTKDKAKKDEIPSQSGRNESQTDDDLIDVAGDEDDAEYAQHEFMGTLRSARDLVELYFEIEDYSCWVADNAHQFERLRRILSRFGNTDACRGQERPAIQPPIVFLEQHLTLFEMKISRYHDLVYRQQDAAFFNGVRQEVLRRLNAHLIPLFRDNFLAALNFPATGRERRAERSDARIRQLVHFAEQRNLANQFTYTYTLESALSLPWGAYYLKRFARKRLQEESVLFVLETDAYRLLEAHTKEERSAQDTAQIRRRIKRICDLYVSDAAPLQVNISHAQRSAILHQALADQSYTQDIFEEARDEVLRMLRLNLWPAFQQDNMHENFLRKCAHNMHRRSSEGGPVLQTSSHMSFGLYDIPSTPSTISPSSSPTSAATSSHRSCALHAEHQIADDEQNRADKVNDDEVDLEAETEAHILDKTKATKSSCPTNESGANAKASSTDNMVSSSLDETGSDAKTLTTESEENAVTSLLKSEYALEASKISTDVDNVTQEEARQVQSELRAEPLSDDSKRVSATGAAASSSLGEPLAVEEAMTSVARGA</sequence>
<evidence type="ECO:0000259" key="2">
    <source>
        <dbReference type="PROSITE" id="PS50132"/>
    </source>
</evidence>
<dbReference type="PANTHER" id="PTHR10845:SF192">
    <property type="entry name" value="DOUBLE HIT, ISOFORM B"/>
    <property type="match status" value="1"/>
</dbReference>
<feature type="domain" description="RGS" evidence="2">
    <location>
        <begin position="51"/>
        <end position="185"/>
    </location>
</feature>
<reference evidence="3 4" key="1">
    <citation type="submission" date="2017-12" db="EMBL/GenBank/DDBJ databases">
        <title>Sequencing, de novo assembly and annotation of complete genome of a new Thraustochytrid species, strain FCC1311.</title>
        <authorList>
            <person name="Sedici K."/>
            <person name="Godart F."/>
            <person name="Aiese Cigliano R."/>
            <person name="Sanseverino W."/>
            <person name="Barakat M."/>
            <person name="Ortet P."/>
            <person name="Marechal E."/>
            <person name="Cagnac O."/>
            <person name="Amato A."/>
        </authorList>
    </citation>
    <scope>NUCLEOTIDE SEQUENCE [LARGE SCALE GENOMIC DNA]</scope>
</reference>
<feature type="compositionally biased region" description="Low complexity" evidence="1">
    <location>
        <begin position="626"/>
        <end position="646"/>
    </location>
</feature>
<dbReference type="InterPro" id="IPR044926">
    <property type="entry name" value="RGS_subdomain_2"/>
</dbReference>
<comment type="caution">
    <text evidence="3">The sequence shown here is derived from an EMBL/GenBank/DDBJ whole genome shotgun (WGS) entry which is preliminary data.</text>
</comment>
<dbReference type="PANTHER" id="PTHR10845">
    <property type="entry name" value="REGULATOR OF G PROTEIN SIGNALING"/>
    <property type="match status" value="1"/>
</dbReference>
<organism evidence="3 4">
    <name type="scientific">Hondaea fermentalgiana</name>
    <dbReference type="NCBI Taxonomy" id="2315210"/>
    <lineage>
        <taxon>Eukaryota</taxon>
        <taxon>Sar</taxon>
        <taxon>Stramenopiles</taxon>
        <taxon>Bigyra</taxon>
        <taxon>Labyrinthulomycetes</taxon>
        <taxon>Thraustochytrida</taxon>
        <taxon>Thraustochytriidae</taxon>
        <taxon>Hondaea</taxon>
    </lineage>
</organism>
<feature type="compositionally biased region" description="Polar residues" evidence="1">
    <location>
        <begin position="756"/>
        <end position="768"/>
    </location>
</feature>
<proteinExistence type="predicted"/>
<feature type="domain" description="RGS" evidence="2">
    <location>
        <begin position="466"/>
        <end position="595"/>
    </location>
</feature>
<protein>
    <submittedName>
        <fullName evidence="3">Regulator of G-protein signaling 13</fullName>
    </submittedName>
</protein>
<feature type="compositionally biased region" description="Basic and acidic residues" evidence="1">
    <location>
        <begin position="269"/>
        <end position="279"/>
    </location>
</feature>
<dbReference type="PROSITE" id="PS50132">
    <property type="entry name" value="RGS"/>
    <property type="match status" value="2"/>
</dbReference>
<dbReference type="Gene3D" id="1.10.167.10">
    <property type="entry name" value="Regulator of G-protein Signalling 4, domain 2"/>
    <property type="match status" value="2"/>
</dbReference>
<name>A0A2R5G8P5_9STRA</name>
<dbReference type="InterPro" id="IPR016137">
    <property type="entry name" value="RGS"/>
</dbReference>
<feature type="compositionally biased region" description="Low complexity" evidence="1">
    <location>
        <begin position="783"/>
        <end position="792"/>
    </location>
</feature>
<accession>A0A2R5G8P5</accession>
<feature type="compositionally biased region" description="Polar residues" evidence="1">
    <location>
        <begin position="253"/>
        <end position="262"/>
    </location>
</feature>
<dbReference type="InParanoid" id="A0A2R5G8P5"/>
<dbReference type="CDD" id="cd07440">
    <property type="entry name" value="RGS"/>
    <property type="match status" value="1"/>
</dbReference>
<feature type="region of interest" description="Disordered" evidence="1">
    <location>
        <begin position="681"/>
        <end position="730"/>
    </location>
</feature>
<feature type="region of interest" description="Disordered" evidence="1">
    <location>
        <begin position="624"/>
        <end position="650"/>
    </location>
</feature>
<evidence type="ECO:0000256" key="1">
    <source>
        <dbReference type="SAM" id="MobiDB-lite"/>
    </source>
</evidence>
<dbReference type="Pfam" id="PF00615">
    <property type="entry name" value="RGS"/>
    <property type="match status" value="2"/>
</dbReference>
<dbReference type="EMBL" id="BEYU01000009">
    <property type="protein sequence ID" value="GBG24853.1"/>
    <property type="molecule type" value="Genomic_DNA"/>
</dbReference>
<evidence type="ECO:0000313" key="4">
    <source>
        <dbReference type="Proteomes" id="UP000241890"/>
    </source>
</evidence>
<dbReference type="Proteomes" id="UP000241890">
    <property type="component" value="Unassembled WGS sequence"/>
</dbReference>
<dbReference type="SUPFAM" id="SSF48097">
    <property type="entry name" value="Regulator of G-protein signaling, RGS"/>
    <property type="match status" value="2"/>
</dbReference>
<feature type="compositionally biased region" description="Polar residues" evidence="1">
    <location>
        <begin position="691"/>
        <end position="730"/>
    </location>
</feature>
<feature type="region of interest" description="Disordered" evidence="1">
    <location>
        <begin position="756"/>
        <end position="810"/>
    </location>
</feature>
<dbReference type="SMART" id="SM00315">
    <property type="entry name" value="RGS"/>
    <property type="match status" value="2"/>
</dbReference>